<gene>
    <name evidence="3" type="ORF">CSOL1703_00016579</name>
</gene>
<reference evidence="4" key="1">
    <citation type="submission" date="2019-06" db="EMBL/GenBank/DDBJ databases">
        <authorList>
            <person name="Broberg M."/>
        </authorList>
    </citation>
    <scope>NUCLEOTIDE SEQUENCE [LARGE SCALE GENOMIC DNA]</scope>
</reference>
<dbReference type="AlphaFoldDB" id="A0A9N9ZF79"/>
<organism evidence="3 4">
    <name type="scientific">Clonostachys solani</name>
    <dbReference type="NCBI Taxonomy" id="160281"/>
    <lineage>
        <taxon>Eukaryota</taxon>
        <taxon>Fungi</taxon>
        <taxon>Dikarya</taxon>
        <taxon>Ascomycota</taxon>
        <taxon>Pezizomycotina</taxon>
        <taxon>Sordariomycetes</taxon>
        <taxon>Hypocreomycetidae</taxon>
        <taxon>Hypocreales</taxon>
        <taxon>Bionectriaceae</taxon>
        <taxon>Clonostachys</taxon>
    </lineage>
</organism>
<dbReference type="InterPro" id="IPR036770">
    <property type="entry name" value="Ankyrin_rpt-contain_sf"/>
</dbReference>
<keyword evidence="4" id="KW-1185">Reference proteome</keyword>
<evidence type="ECO:0000256" key="2">
    <source>
        <dbReference type="ARBA" id="ARBA00023043"/>
    </source>
</evidence>
<dbReference type="InterPro" id="IPR002110">
    <property type="entry name" value="Ankyrin_rpt"/>
</dbReference>
<dbReference type="PANTHER" id="PTHR24198">
    <property type="entry name" value="ANKYRIN REPEAT AND PROTEIN KINASE DOMAIN-CONTAINING PROTEIN"/>
    <property type="match status" value="1"/>
</dbReference>
<dbReference type="Pfam" id="PF13606">
    <property type="entry name" value="Ank_3"/>
    <property type="match status" value="1"/>
</dbReference>
<accession>A0A9N9ZF79</accession>
<evidence type="ECO:0000256" key="1">
    <source>
        <dbReference type="ARBA" id="ARBA00022737"/>
    </source>
</evidence>
<keyword evidence="1" id="KW-0677">Repeat</keyword>
<name>A0A9N9ZF79_9HYPO</name>
<evidence type="ECO:0000313" key="4">
    <source>
        <dbReference type="Proteomes" id="UP000775872"/>
    </source>
</evidence>
<dbReference type="Pfam" id="PF12796">
    <property type="entry name" value="Ank_2"/>
    <property type="match status" value="3"/>
</dbReference>
<dbReference type="EMBL" id="CABFOC020000050">
    <property type="protein sequence ID" value="CAH0054514.1"/>
    <property type="molecule type" value="Genomic_DNA"/>
</dbReference>
<dbReference type="Gene3D" id="1.25.40.20">
    <property type="entry name" value="Ankyrin repeat-containing domain"/>
    <property type="match status" value="3"/>
</dbReference>
<dbReference type="SMART" id="SM00248">
    <property type="entry name" value="ANK"/>
    <property type="match status" value="13"/>
</dbReference>
<proteinExistence type="predicted"/>
<dbReference type="SUPFAM" id="SSF48403">
    <property type="entry name" value="Ankyrin repeat"/>
    <property type="match status" value="3"/>
</dbReference>
<evidence type="ECO:0000313" key="3">
    <source>
        <dbReference type="EMBL" id="CAH0054514.1"/>
    </source>
</evidence>
<dbReference type="PANTHER" id="PTHR24198:SF165">
    <property type="entry name" value="ANKYRIN REPEAT-CONTAINING PROTEIN-RELATED"/>
    <property type="match status" value="1"/>
</dbReference>
<sequence>MANILSLPVETLTGILGILMPFRSLKWHGIDHEMKQSLHLRLVCRDFESIISRMVLPRKGHNFILPEVCPSNSYTMAWLVRMKCLLDDMQKGSMTACFRQWASFMAAQSTWHRDGRPISEIEWLRTVCRSAVESQSQHSDLAALLQHNDSGVPSSLDEIDFDLPLRLLEKQEREPDGDRADIMRDAVGALHIAAHQGIHAAVNTLLIAGADPTYRHPIFGYPEDNAVYAGHLGIVSLLQEYGSTHEPRNPPVRLLSIAVKRDYTQIFKFLLDSSPFLFGKADLYRWMETACERGNIDIIREIFLWVDKSSPREEDNRGLISKLLCRPKPAESKESPSHGIRQVDQQRTQNIVRKAIQHGHPEIVQFLIRRHEFRPTKAKDIREPLFTACRQDRGDILKILLDHYYVDQSVLALLLRDAAYFSRVSVIKVLLDQPDIRAVTGSSSMQMTLLFAIKYGSKDAKSSEIVQMLLLEKGVDPNACHGCTPLEAAVERDDTAMVKLLLSHPKVNPNTRGNENSPLCNAVRGKRLEIVRLLLERPDTDVNQGCSDGEDYGDALRSAVQLGEVLITKLLLRRKDIDVNKAGKHRPPLAIAASCGNSEIISELLSHPGIDPNHTSNSREPLMVHEMAKDSWSFEMTLSETRYGSISDSPLLLAAQNGYLDTVKLLLDDSRVSTMSFDETGRTPLWWATHKTSPDIVNLLLEKDDGEQINKQDIQGWTPLHIAVNQKCFSAFLVLLSHPDIKPNVVTKDGWAPLHMAIAGGMGLMVKTLFENPKVNCEQRLRKAGMTPLGLAKEIGNEDIIALVSKLPRTRPITRSSLMVGTKTKLT</sequence>
<reference evidence="3 4" key="2">
    <citation type="submission" date="2021-10" db="EMBL/GenBank/DDBJ databases">
        <authorList>
            <person name="Piombo E."/>
        </authorList>
    </citation>
    <scope>NUCLEOTIDE SEQUENCE [LARGE SCALE GENOMIC DNA]</scope>
</reference>
<dbReference type="Proteomes" id="UP000775872">
    <property type="component" value="Unassembled WGS sequence"/>
</dbReference>
<comment type="caution">
    <text evidence="3">The sequence shown here is derived from an EMBL/GenBank/DDBJ whole genome shotgun (WGS) entry which is preliminary data.</text>
</comment>
<dbReference type="OrthoDB" id="76098at2759"/>
<keyword evidence="2" id="KW-0040">ANK repeat</keyword>
<protein>
    <submittedName>
        <fullName evidence="3">Uncharacterized protein</fullName>
    </submittedName>
</protein>